<evidence type="ECO:0000313" key="3">
    <source>
        <dbReference type="Proteomes" id="UP000245783"/>
    </source>
</evidence>
<organism evidence="2 3">
    <name type="scientific">Ceraceosorus guamensis</name>
    <dbReference type="NCBI Taxonomy" id="1522189"/>
    <lineage>
        <taxon>Eukaryota</taxon>
        <taxon>Fungi</taxon>
        <taxon>Dikarya</taxon>
        <taxon>Basidiomycota</taxon>
        <taxon>Ustilaginomycotina</taxon>
        <taxon>Exobasidiomycetes</taxon>
        <taxon>Ceraceosorales</taxon>
        <taxon>Ceraceosoraceae</taxon>
        <taxon>Ceraceosorus</taxon>
    </lineage>
</organism>
<keyword evidence="3" id="KW-1185">Reference proteome</keyword>
<dbReference type="AlphaFoldDB" id="A0A316WCK4"/>
<dbReference type="EMBL" id="KZ819356">
    <property type="protein sequence ID" value="PWN45265.1"/>
    <property type="molecule type" value="Genomic_DNA"/>
</dbReference>
<sequence>MAAKGPASAAGYPPIAFTPTHHHAKNGECPKQHARQESRTRRGHSQLATVRSDDTTHRRQLLHISMKQLQLVVLTRTRSAWLTLLGASVSGWIYPKAHLHAIGPTIDSCLTFSDDQVIQALIPDCQHATSRAKQSRT</sequence>
<reference evidence="2 3" key="1">
    <citation type="journal article" date="2018" name="Mol. Biol. Evol.">
        <title>Broad Genomic Sampling Reveals a Smut Pathogenic Ancestry of the Fungal Clade Ustilaginomycotina.</title>
        <authorList>
            <person name="Kijpornyongpan T."/>
            <person name="Mondo S.J."/>
            <person name="Barry K."/>
            <person name="Sandor L."/>
            <person name="Lee J."/>
            <person name="Lipzen A."/>
            <person name="Pangilinan J."/>
            <person name="LaButti K."/>
            <person name="Hainaut M."/>
            <person name="Henrissat B."/>
            <person name="Grigoriev I.V."/>
            <person name="Spatafora J.W."/>
            <person name="Aime M.C."/>
        </authorList>
    </citation>
    <scope>NUCLEOTIDE SEQUENCE [LARGE SCALE GENOMIC DNA]</scope>
    <source>
        <strain evidence="2 3">MCA 4658</strain>
    </source>
</reference>
<dbReference type="Proteomes" id="UP000245783">
    <property type="component" value="Unassembled WGS sequence"/>
</dbReference>
<feature type="region of interest" description="Disordered" evidence="1">
    <location>
        <begin position="1"/>
        <end position="54"/>
    </location>
</feature>
<dbReference type="RefSeq" id="XP_025372425.1">
    <property type="nucleotide sequence ID" value="XM_025510965.1"/>
</dbReference>
<evidence type="ECO:0000256" key="1">
    <source>
        <dbReference type="SAM" id="MobiDB-lite"/>
    </source>
</evidence>
<accession>A0A316WCK4</accession>
<protein>
    <submittedName>
        <fullName evidence="2">Uncharacterized protein</fullName>
    </submittedName>
</protein>
<dbReference type="GeneID" id="37032835"/>
<feature type="compositionally biased region" description="Basic and acidic residues" evidence="1">
    <location>
        <begin position="25"/>
        <end position="40"/>
    </location>
</feature>
<gene>
    <name evidence="2" type="ORF">IE81DRAFT_210325</name>
</gene>
<dbReference type="InParanoid" id="A0A316WCK4"/>
<proteinExistence type="predicted"/>
<name>A0A316WCK4_9BASI</name>
<evidence type="ECO:0000313" key="2">
    <source>
        <dbReference type="EMBL" id="PWN45265.1"/>
    </source>
</evidence>